<feature type="domain" description="CID" evidence="5">
    <location>
        <begin position="146"/>
        <end position="273"/>
    </location>
</feature>
<keyword evidence="1" id="KW-0479">Metal-binding</keyword>
<dbReference type="Pfam" id="PF01805">
    <property type="entry name" value="Surp"/>
    <property type="match status" value="1"/>
</dbReference>
<dbReference type="GO" id="GO:0003723">
    <property type="term" value="F:RNA binding"/>
    <property type="evidence" value="ECO:0007669"/>
    <property type="project" value="InterPro"/>
</dbReference>
<dbReference type="Pfam" id="PF00098">
    <property type="entry name" value="zf-CCHC"/>
    <property type="match status" value="1"/>
</dbReference>
<protein>
    <submittedName>
        <fullName evidence="6">Uncharacterized protein</fullName>
    </submittedName>
</protein>
<feature type="compositionally biased region" description="Pro residues" evidence="2">
    <location>
        <begin position="287"/>
        <end position="301"/>
    </location>
</feature>
<dbReference type="GO" id="GO:0006874">
    <property type="term" value="P:intracellular calcium ion homeostasis"/>
    <property type="evidence" value="ECO:0007669"/>
    <property type="project" value="TreeGrafter"/>
</dbReference>
<dbReference type="GO" id="GO:0048471">
    <property type="term" value="C:perinuclear region of cytoplasm"/>
    <property type="evidence" value="ECO:0007669"/>
    <property type="project" value="TreeGrafter"/>
</dbReference>
<dbReference type="PROSITE" id="PS50128">
    <property type="entry name" value="SURP"/>
    <property type="match status" value="1"/>
</dbReference>
<evidence type="ECO:0000256" key="2">
    <source>
        <dbReference type="SAM" id="MobiDB-lite"/>
    </source>
</evidence>
<feature type="region of interest" description="Disordered" evidence="2">
    <location>
        <begin position="259"/>
        <end position="306"/>
    </location>
</feature>
<dbReference type="SUPFAM" id="SSF57756">
    <property type="entry name" value="Retrovirus zinc finger-like domains"/>
    <property type="match status" value="1"/>
</dbReference>
<feature type="domain" description="SURP motif" evidence="3">
    <location>
        <begin position="58"/>
        <end position="98"/>
    </location>
</feature>
<dbReference type="InterPro" id="IPR035967">
    <property type="entry name" value="SWAP/Surp_sf"/>
</dbReference>
<keyword evidence="7" id="KW-1185">Reference proteome</keyword>
<evidence type="ECO:0000313" key="7">
    <source>
        <dbReference type="Proteomes" id="UP000241769"/>
    </source>
</evidence>
<dbReference type="PROSITE" id="PS50158">
    <property type="entry name" value="ZF_CCHC"/>
    <property type="match status" value="1"/>
</dbReference>
<dbReference type="SUPFAM" id="SSF48464">
    <property type="entry name" value="ENTH/VHS domain"/>
    <property type="match status" value="1"/>
</dbReference>
<dbReference type="GO" id="GO:0006396">
    <property type="term" value="P:RNA processing"/>
    <property type="evidence" value="ECO:0007669"/>
    <property type="project" value="InterPro"/>
</dbReference>
<dbReference type="GO" id="GO:0008270">
    <property type="term" value="F:zinc ion binding"/>
    <property type="evidence" value="ECO:0007669"/>
    <property type="project" value="UniProtKB-KW"/>
</dbReference>
<dbReference type="STRING" id="1890364.A0A2P6N0N1"/>
<dbReference type="InterPro" id="IPR001878">
    <property type="entry name" value="Znf_CCHC"/>
</dbReference>
<dbReference type="PROSITE" id="PS51391">
    <property type="entry name" value="CID"/>
    <property type="match status" value="1"/>
</dbReference>
<reference evidence="6 7" key="1">
    <citation type="journal article" date="2018" name="Genome Biol. Evol.">
        <title>Multiple Roots of Fruiting Body Formation in Amoebozoa.</title>
        <authorList>
            <person name="Hillmann F."/>
            <person name="Forbes G."/>
            <person name="Novohradska S."/>
            <person name="Ferling I."/>
            <person name="Riege K."/>
            <person name="Groth M."/>
            <person name="Westermann M."/>
            <person name="Marz M."/>
            <person name="Spaller T."/>
            <person name="Winckler T."/>
            <person name="Schaap P."/>
            <person name="Glockner G."/>
        </authorList>
    </citation>
    <scope>NUCLEOTIDE SEQUENCE [LARGE SCALE GENOMIC DNA]</scope>
    <source>
        <strain evidence="6 7">Jena</strain>
    </source>
</reference>
<accession>A0A2P6N0N1</accession>
<dbReference type="SMART" id="SM00343">
    <property type="entry name" value="ZnF_C2HC"/>
    <property type="match status" value="1"/>
</dbReference>
<dbReference type="Proteomes" id="UP000241769">
    <property type="component" value="Unassembled WGS sequence"/>
</dbReference>
<gene>
    <name evidence="6" type="ORF">PROFUN_14215</name>
</gene>
<dbReference type="SMART" id="SM00582">
    <property type="entry name" value="RPR"/>
    <property type="match status" value="1"/>
</dbReference>
<dbReference type="InterPro" id="IPR006569">
    <property type="entry name" value="CID_dom"/>
</dbReference>
<dbReference type="Gene3D" id="1.25.40.90">
    <property type="match status" value="1"/>
</dbReference>
<feature type="compositionally biased region" description="Pro residues" evidence="2">
    <location>
        <begin position="269"/>
        <end position="278"/>
    </location>
</feature>
<feature type="compositionally biased region" description="Pro residues" evidence="2">
    <location>
        <begin position="21"/>
        <end position="43"/>
    </location>
</feature>
<evidence type="ECO:0000259" key="4">
    <source>
        <dbReference type="PROSITE" id="PS50158"/>
    </source>
</evidence>
<dbReference type="InterPro" id="IPR008942">
    <property type="entry name" value="ENTH_VHS"/>
</dbReference>
<name>A0A2P6N0N1_9EUKA</name>
<dbReference type="SMART" id="SM00648">
    <property type="entry name" value="SWAP"/>
    <property type="match status" value="1"/>
</dbReference>
<dbReference type="AlphaFoldDB" id="A0A2P6N0N1"/>
<dbReference type="InterPro" id="IPR000061">
    <property type="entry name" value="Surp"/>
</dbReference>
<sequence length="491" mass="54501">MTPEYAQPTPPPHHANFYRGPPGPPLDQLPYSQPPPIYRMPPPNIPPPPNMTPEELNLTEKLIEFVMKHGPASEETVMKDPNTPFSFLFSHPDKFNYYRFRLSTRQPQLVPPHVPPAQMFVPPHVNPGYPAPPPPMMVPPSHLVATPYHPPDELEKILFEMNATSAFIKSAKNWIMENMSQHDSICKRICQKIEDPLYPPPSKLAAIFLLNDVLYFCASLLPLLPRALSIVYHSEPREENVKQVNKIINLWKTRKIYDEKVSGGGTPQGRPPAPPSTTPDPMILSEPPAPPSAPPSLPPPSEGQAVTTDVSFSQVFEYLKTHPGQGYQKVDARELPRPAPLRVTTSGEKELDLQLLKKKVEFALRIGSSASTQVSFKVSITGLTLPLQESKSTEDTPKDITTRSTSVPIFEKSWKCQGKPSRPNSGTRLDGSAAFSSGERLGLGAGSSEDPFSSFRLTKSSKYHTRIEQTVNSCFICNKSGHTSKECPTKR</sequence>
<dbReference type="Pfam" id="PF04818">
    <property type="entry name" value="CID"/>
    <property type="match status" value="1"/>
</dbReference>
<proteinExistence type="predicted"/>
<feature type="region of interest" description="Disordered" evidence="2">
    <location>
        <begin position="415"/>
        <end position="435"/>
    </location>
</feature>
<keyword evidence="1" id="KW-0863">Zinc-finger</keyword>
<dbReference type="InterPro" id="IPR036875">
    <property type="entry name" value="Znf_CCHC_sf"/>
</dbReference>
<keyword evidence="1" id="KW-0862">Zinc</keyword>
<feature type="region of interest" description="Disordered" evidence="2">
    <location>
        <begin position="1"/>
        <end position="43"/>
    </location>
</feature>
<evidence type="ECO:0000256" key="1">
    <source>
        <dbReference type="PROSITE-ProRule" id="PRU00047"/>
    </source>
</evidence>
<dbReference type="Gene3D" id="1.10.10.790">
    <property type="entry name" value="Surp module"/>
    <property type="match status" value="1"/>
</dbReference>
<dbReference type="Gene3D" id="4.10.60.10">
    <property type="entry name" value="Zinc finger, CCHC-type"/>
    <property type="match status" value="1"/>
</dbReference>
<comment type="caution">
    <text evidence="6">The sequence shown here is derived from an EMBL/GenBank/DDBJ whole genome shotgun (WGS) entry which is preliminary data.</text>
</comment>
<evidence type="ECO:0000313" key="6">
    <source>
        <dbReference type="EMBL" id="PRP77503.1"/>
    </source>
</evidence>
<dbReference type="InParanoid" id="A0A2P6N0N1"/>
<dbReference type="EMBL" id="MDYQ01000261">
    <property type="protein sequence ID" value="PRP77503.1"/>
    <property type="molecule type" value="Genomic_DNA"/>
</dbReference>
<dbReference type="SUPFAM" id="SSF109905">
    <property type="entry name" value="Surp module (SWAP domain)"/>
    <property type="match status" value="1"/>
</dbReference>
<evidence type="ECO:0000259" key="5">
    <source>
        <dbReference type="PROSITE" id="PS51391"/>
    </source>
</evidence>
<dbReference type="PANTHER" id="PTHR12323:SF0">
    <property type="entry name" value="CALCIUM HOMEOSTASIS ENDOPLASMIC RETICULUM PROTEIN"/>
    <property type="match status" value="1"/>
</dbReference>
<evidence type="ECO:0000259" key="3">
    <source>
        <dbReference type="PROSITE" id="PS50128"/>
    </source>
</evidence>
<dbReference type="PANTHER" id="PTHR12323">
    <property type="entry name" value="SR-RELATED CTD ASSOCIATED FACTOR 6"/>
    <property type="match status" value="1"/>
</dbReference>
<feature type="domain" description="CCHC-type" evidence="4">
    <location>
        <begin position="474"/>
        <end position="488"/>
    </location>
</feature>
<organism evidence="6 7">
    <name type="scientific">Planoprotostelium fungivorum</name>
    <dbReference type="NCBI Taxonomy" id="1890364"/>
    <lineage>
        <taxon>Eukaryota</taxon>
        <taxon>Amoebozoa</taxon>
        <taxon>Evosea</taxon>
        <taxon>Variosea</taxon>
        <taxon>Cavosteliida</taxon>
        <taxon>Cavosteliaceae</taxon>
        <taxon>Planoprotostelium</taxon>
    </lineage>
</organism>